<evidence type="ECO:0000313" key="2">
    <source>
        <dbReference type="EMBL" id="SSC12159.1"/>
    </source>
</evidence>
<dbReference type="KEGG" id="minf:MESINF_0710"/>
<organism evidence="2 3">
    <name type="scientific">Mesotoga infera</name>
    <dbReference type="NCBI Taxonomy" id="1236046"/>
    <lineage>
        <taxon>Bacteria</taxon>
        <taxon>Thermotogati</taxon>
        <taxon>Thermotogota</taxon>
        <taxon>Thermotogae</taxon>
        <taxon>Kosmotogales</taxon>
        <taxon>Kosmotogaceae</taxon>
        <taxon>Mesotoga</taxon>
    </lineage>
</organism>
<accession>A0A7Z7LDQ0</accession>
<dbReference type="Proteomes" id="UP000250796">
    <property type="component" value="Chromosome MESINF"/>
</dbReference>
<gene>
    <name evidence="2" type="ORF">MESINF_0710</name>
</gene>
<reference evidence="2 3" key="1">
    <citation type="submission" date="2017-01" db="EMBL/GenBank/DDBJ databases">
        <authorList>
            <person name="Erauso G."/>
        </authorList>
    </citation>
    <scope>NUCLEOTIDE SEQUENCE [LARGE SCALE GENOMIC DNA]</scope>
    <source>
        <strain evidence="2">MESINF1</strain>
    </source>
</reference>
<sequence length="52" mass="5782">MPDSLDVILSLTQNHGFLRSGSRVGARDDSPLTSSWRAPSQDPGLCEKRDRR</sequence>
<dbReference type="EMBL" id="LS974202">
    <property type="protein sequence ID" value="SSC12159.1"/>
    <property type="molecule type" value="Genomic_DNA"/>
</dbReference>
<evidence type="ECO:0000256" key="1">
    <source>
        <dbReference type="SAM" id="MobiDB-lite"/>
    </source>
</evidence>
<keyword evidence="3" id="KW-1185">Reference proteome</keyword>
<feature type="region of interest" description="Disordered" evidence="1">
    <location>
        <begin position="19"/>
        <end position="52"/>
    </location>
</feature>
<dbReference type="AlphaFoldDB" id="A0A7Z7LDQ0"/>
<name>A0A7Z7LDQ0_9BACT</name>
<evidence type="ECO:0000313" key="3">
    <source>
        <dbReference type="Proteomes" id="UP000250796"/>
    </source>
</evidence>
<protein>
    <submittedName>
        <fullName evidence="2">Uncharacterized protein</fullName>
    </submittedName>
</protein>
<proteinExistence type="predicted"/>